<keyword evidence="4" id="KW-1185">Reference proteome</keyword>
<comment type="caution">
    <text evidence="3">The sequence shown here is derived from an EMBL/GenBank/DDBJ whole genome shotgun (WGS) entry which is preliminary data.</text>
</comment>
<feature type="domain" description="Luciferase-like" evidence="2">
    <location>
        <begin position="19"/>
        <end position="240"/>
    </location>
</feature>
<dbReference type="SUPFAM" id="SSF51679">
    <property type="entry name" value="Bacterial luciferase-like"/>
    <property type="match status" value="1"/>
</dbReference>
<dbReference type="RefSeq" id="WP_343980034.1">
    <property type="nucleotide sequence ID" value="NZ_BAAAJG010000011.1"/>
</dbReference>
<dbReference type="InterPro" id="IPR011251">
    <property type="entry name" value="Luciferase-like_dom"/>
</dbReference>
<evidence type="ECO:0000256" key="1">
    <source>
        <dbReference type="ARBA" id="ARBA00023002"/>
    </source>
</evidence>
<dbReference type="Pfam" id="PF00296">
    <property type="entry name" value="Bac_luciferase"/>
    <property type="match status" value="1"/>
</dbReference>
<dbReference type="CDD" id="cd01097">
    <property type="entry name" value="Tetrahydromethanopterin_reductase"/>
    <property type="match status" value="1"/>
</dbReference>
<dbReference type="InterPro" id="IPR050564">
    <property type="entry name" value="F420-G6PD/mer"/>
</dbReference>
<dbReference type="GO" id="GO:0016491">
    <property type="term" value="F:oxidoreductase activity"/>
    <property type="evidence" value="ECO:0007669"/>
    <property type="project" value="UniProtKB-KW"/>
</dbReference>
<evidence type="ECO:0000313" key="4">
    <source>
        <dbReference type="Proteomes" id="UP001597145"/>
    </source>
</evidence>
<dbReference type="PANTHER" id="PTHR43244:SF1">
    <property type="entry name" value="5,10-METHYLENETETRAHYDROMETHANOPTERIN REDUCTASE"/>
    <property type="match status" value="1"/>
</dbReference>
<dbReference type="InterPro" id="IPR036661">
    <property type="entry name" value="Luciferase-like_sf"/>
</dbReference>
<evidence type="ECO:0000313" key="3">
    <source>
        <dbReference type="EMBL" id="MFD1531777.1"/>
    </source>
</evidence>
<dbReference type="PANTHER" id="PTHR43244">
    <property type="match status" value="1"/>
</dbReference>
<gene>
    <name evidence="3" type="ORF">ACFSCY_20295</name>
</gene>
<accession>A0ABW4FNM9</accession>
<organism evidence="3 4">
    <name type="scientific">Pseudonocardia aurantiaca</name>
    <dbReference type="NCBI Taxonomy" id="75290"/>
    <lineage>
        <taxon>Bacteria</taxon>
        <taxon>Bacillati</taxon>
        <taxon>Actinomycetota</taxon>
        <taxon>Actinomycetes</taxon>
        <taxon>Pseudonocardiales</taxon>
        <taxon>Pseudonocardiaceae</taxon>
        <taxon>Pseudonocardia</taxon>
    </lineage>
</organism>
<dbReference type="Proteomes" id="UP001597145">
    <property type="component" value="Unassembled WGS sequence"/>
</dbReference>
<proteinExistence type="predicted"/>
<name>A0ABW4FNM9_9PSEU</name>
<sequence length="310" mass="32697">MTDYGRPVQFGLNVDPNVDQLCEARRLAAAADTAGLDLLGVQDHPYQPGHLDAWMLLGDLAHRTERISLFTDVSDLQLRPPTMLAKAAASLSVQTGGRIQLGVGGGAFPDAIAAMGVTPRQGAAMVSYTEESLRILRQALTGGEVRLRGAGPGEGGQGEGGGEHRVVGYRAGPVPPAPVEIWLGSRGPRMLAVTGRAGDGWVCPLNIYVAPQDVPQRQQVIDDAARAAGRDPAQVRRLYNVLGTIGAGAGGPGLSGTAAHWADTMTDWALQLGFDTFVFWPTGDHERQSAAFAAEVVPEVRRRVKGARGE</sequence>
<dbReference type="EMBL" id="JBHUCP010000014">
    <property type="protein sequence ID" value="MFD1531777.1"/>
    <property type="molecule type" value="Genomic_DNA"/>
</dbReference>
<reference evidence="4" key="1">
    <citation type="journal article" date="2019" name="Int. J. Syst. Evol. Microbiol.">
        <title>The Global Catalogue of Microorganisms (GCM) 10K type strain sequencing project: providing services to taxonomists for standard genome sequencing and annotation.</title>
        <authorList>
            <consortium name="The Broad Institute Genomics Platform"/>
            <consortium name="The Broad Institute Genome Sequencing Center for Infectious Disease"/>
            <person name="Wu L."/>
            <person name="Ma J."/>
        </authorList>
    </citation>
    <scope>NUCLEOTIDE SEQUENCE [LARGE SCALE GENOMIC DNA]</scope>
    <source>
        <strain evidence="4">JCM 12165</strain>
    </source>
</reference>
<dbReference type="EC" id="1.-.-.-" evidence="3"/>
<keyword evidence="1 3" id="KW-0560">Oxidoreductase</keyword>
<protein>
    <submittedName>
        <fullName evidence="3">LLM class flavin-dependent oxidoreductase</fullName>
        <ecNumber evidence="3">1.-.-.-</ecNumber>
    </submittedName>
</protein>
<evidence type="ECO:0000259" key="2">
    <source>
        <dbReference type="Pfam" id="PF00296"/>
    </source>
</evidence>
<dbReference type="Gene3D" id="3.20.20.30">
    <property type="entry name" value="Luciferase-like domain"/>
    <property type="match status" value="1"/>
</dbReference>